<reference evidence="1" key="1">
    <citation type="submission" date="2025-08" db="UniProtKB">
        <authorList>
            <consortium name="Ensembl"/>
        </authorList>
    </citation>
    <scope>IDENTIFICATION</scope>
</reference>
<dbReference type="AlphaFoldDB" id="A0A8C6IIY0"/>
<reference evidence="1" key="2">
    <citation type="submission" date="2025-09" db="UniProtKB">
        <authorList>
            <consortium name="Ensembl"/>
        </authorList>
    </citation>
    <scope>IDENTIFICATION</scope>
</reference>
<sequence>PPCTVRPCWVLGREGEFDTGTGITLVTPNTLQAAVVVKVTDAGGTDTVCFSMGELCAFHIHFNLLCR</sequence>
<name>A0A8C6IIY0_MUSSI</name>
<accession>A0A8C6IIY0</accession>
<protein>
    <submittedName>
        <fullName evidence="1">Predicted gene 10197</fullName>
    </submittedName>
</protein>
<evidence type="ECO:0000313" key="1">
    <source>
        <dbReference type="Ensembl" id="ENSMSIP00000037605.1"/>
    </source>
</evidence>
<dbReference type="Ensembl" id="ENSMSIT00000047451.1">
    <property type="protein sequence ID" value="ENSMSIP00000037605.1"/>
    <property type="gene ID" value="ENSMSIG00000031317.1"/>
</dbReference>
<organism evidence="1 2">
    <name type="scientific">Mus spicilegus</name>
    <name type="common">Mound-building mouse</name>
    <dbReference type="NCBI Taxonomy" id="10103"/>
    <lineage>
        <taxon>Eukaryota</taxon>
        <taxon>Metazoa</taxon>
        <taxon>Chordata</taxon>
        <taxon>Craniata</taxon>
        <taxon>Vertebrata</taxon>
        <taxon>Euteleostomi</taxon>
        <taxon>Mammalia</taxon>
        <taxon>Eutheria</taxon>
        <taxon>Euarchontoglires</taxon>
        <taxon>Glires</taxon>
        <taxon>Rodentia</taxon>
        <taxon>Myomorpha</taxon>
        <taxon>Muroidea</taxon>
        <taxon>Muridae</taxon>
        <taxon>Murinae</taxon>
        <taxon>Mus</taxon>
        <taxon>Mus</taxon>
    </lineage>
</organism>
<dbReference type="Proteomes" id="UP000694415">
    <property type="component" value="Unplaced"/>
</dbReference>
<proteinExistence type="predicted"/>
<evidence type="ECO:0000313" key="2">
    <source>
        <dbReference type="Proteomes" id="UP000694415"/>
    </source>
</evidence>
<dbReference type="GeneTree" id="ENSGT00400000024767"/>
<keyword evidence="2" id="KW-1185">Reference proteome</keyword>